<evidence type="ECO:0000313" key="2">
    <source>
        <dbReference type="EMBL" id="GAA4971744.1"/>
    </source>
</evidence>
<name>A0ABP9HIK1_9ACTN</name>
<dbReference type="RefSeq" id="WP_345677124.1">
    <property type="nucleotide sequence ID" value="NZ_BAABHS010000014.1"/>
</dbReference>
<reference evidence="3" key="1">
    <citation type="journal article" date="2019" name="Int. J. Syst. Evol. Microbiol.">
        <title>The Global Catalogue of Microorganisms (GCM) 10K type strain sequencing project: providing services to taxonomists for standard genome sequencing and annotation.</title>
        <authorList>
            <consortium name="The Broad Institute Genomics Platform"/>
            <consortium name="The Broad Institute Genome Sequencing Center for Infectious Disease"/>
            <person name="Wu L."/>
            <person name="Ma J."/>
        </authorList>
    </citation>
    <scope>NUCLEOTIDE SEQUENCE [LARGE SCALE GENOMIC DNA]</scope>
    <source>
        <strain evidence="3">JCM 17986</strain>
    </source>
</reference>
<feature type="region of interest" description="Disordered" evidence="1">
    <location>
        <begin position="64"/>
        <end position="89"/>
    </location>
</feature>
<keyword evidence="3" id="KW-1185">Reference proteome</keyword>
<accession>A0ABP9HIK1</accession>
<gene>
    <name evidence="2" type="ORF">GCM10023205_42150</name>
</gene>
<proteinExistence type="predicted"/>
<evidence type="ECO:0000313" key="3">
    <source>
        <dbReference type="Proteomes" id="UP001500466"/>
    </source>
</evidence>
<organism evidence="2 3">
    <name type="scientific">Yinghuangia aomiensis</name>
    <dbReference type="NCBI Taxonomy" id="676205"/>
    <lineage>
        <taxon>Bacteria</taxon>
        <taxon>Bacillati</taxon>
        <taxon>Actinomycetota</taxon>
        <taxon>Actinomycetes</taxon>
        <taxon>Kitasatosporales</taxon>
        <taxon>Streptomycetaceae</taxon>
        <taxon>Yinghuangia</taxon>
    </lineage>
</organism>
<dbReference type="SUPFAM" id="SSF50129">
    <property type="entry name" value="GroES-like"/>
    <property type="match status" value="1"/>
</dbReference>
<evidence type="ECO:0000256" key="1">
    <source>
        <dbReference type="SAM" id="MobiDB-lite"/>
    </source>
</evidence>
<dbReference type="InterPro" id="IPR011032">
    <property type="entry name" value="GroES-like_sf"/>
</dbReference>
<evidence type="ECO:0008006" key="4">
    <source>
        <dbReference type="Google" id="ProtNLM"/>
    </source>
</evidence>
<dbReference type="Proteomes" id="UP001500466">
    <property type="component" value="Unassembled WGS sequence"/>
</dbReference>
<dbReference type="Gene3D" id="3.90.180.10">
    <property type="entry name" value="Medium-chain alcohol dehydrogenases, catalytic domain"/>
    <property type="match status" value="1"/>
</dbReference>
<protein>
    <recommendedName>
        <fullName evidence="4">NADP-dependent oxidoreductase</fullName>
    </recommendedName>
</protein>
<dbReference type="EMBL" id="BAABHS010000014">
    <property type="protein sequence ID" value="GAA4971744.1"/>
    <property type="molecule type" value="Genomic_DNA"/>
</dbReference>
<comment type="caution">
    <text evidence="2">The sequence shown here is derived from an EMBL/GenBank/DDBJ whole genome shotgun (WGS) entry which is preliminary data.</text>
</comment>
<sequence length="89" mass="9586">MTEPTKTTVRAGRYGRYGPPEVLEVRDVTVPSPRAGEVLVRVCATSANPAEAQVRAGKMRLLSGSRFPETGHSQGKRVVEIPDAQKGPE</sequence>